<comment type="catalytic activity">
    <reaction evidence="2">
        <text>Couples ATP hydrolysis with the unwinding of duplex DNA by translocating in the 3'-5' direction.</text>
        <dbReference type="EC" id="5.6.2.4"/>
    </reaction>
</comment>
<protein>
    <submittedName>
        <fullName evidence="9">DUF87 domain-containing protein</fullName>
    </submittedName>
</protein>
<sequence length="728" mass="77463">MTETETITVADVSEGPGGDADADPGTPVSLPVVELLTGRGFVTGKSGSGKSNTASVLVENLLENNFPVLVVDTDGEYYGLKEEFELLHAGADDECDIQVSPEHAEKIASLALEGNVPIILDVSGYLDEGEAKELLLSVARHLFAKEKKLKKPFLMLIEEVHEYIPEGGGLDETGKMLIKIGKRGRKHGLGIVGISQRPADVKKDFITQCDWLVWHRLTWNNDTNVVSRIIDAEHANAVEDLGDGEAFLMTDWSESVRRVQFHRKRTFDAGATPGLDDFERPELKSISDDLVADLREISDEQERRESELADLRQELERKERRIEELEADLEEARDLSRMADQFAQAMLQKAEAPYRGGDGRNLARSRDLPPDQAELPAYEPDDSSDDGTEEATDGDREASDTADAEGGAYPTIEPTDWPTPGLVPEVEGVDEGATADDGSEGDADRGDATAGASAAAQADVTIGAAGDADATTDTGEGSGTVDATDAAEGAVRADAGADAAASGPEPGTREAVVATLRRRIEDLPSLSREMLAHYREAGQADPVDAHVAAGGTPKQTLAYGRNRPLRRAGLIEHVEQDTYRYALPDRVAERFDGHLDGAALASVQRAVEESFVDEAGLGGKTVEPREADADGDGRPEHDVPDEERTDVEMLPDDETVEPDDGFVTEDVAIIDDADDGGNGPSDDADDGGNGPSDDADDDGNGPSGDADDGGDTGATSAAEEDTGGVEIL</sequence>
<keyword evidence="10" id="KW-1185">Reference proteome</keyword>
<dbReference type="Proteomes" id="UP000428325">
    <property type="component" value="Chromosome"/>
</dbReference>
<dbReference type="InterPro" id="IPR058885">
    <property type="entry name" value="WHD_halobact"/>
</dbReference>
<comment type="similarity">
    <text evidence="1">Belongs to the HerA family.</text>
</comment>
<feature type="domain" description="Helicase HerA central" evidence="7">
    <location>
        <begin position="23"/>
        <end position="110"/>
    </location>
</feature>
<feature type="region of interest" description="Disordered" evidence="6">
    <location>
        <begin position="1"/>
        <end position="25"/>
    </location>
</feature>
<dbReference type="InterPro" id="IPR008571">
    <property type="entry name" value="HerA-like"/>
</dbReference>
<accession>A0A6B9F2J4</accession>
<dbReference type="Pfam" id="PF26491">
    <property type="entry name" value="WH_Halo"/>
    <property type="match status" value="1"/>
</dbReference>
<feature type="domain" description="Winged helix" evidence="8">
    <location>
        <begin position="497"/>
        <end position="615"/>
    </location>
</feature>
<dbReference type="KEGG" id="hra:EI982_07065"/>
<keyword evidence="5" id="KW-0175">Coiled coil</keyword>
<feature type="compositionally biased region" description="Acidic residues" evidence="6">
    <location>
        <begin position="379"/>
        <end position="392"/>
    </location>
</feature>
<evidence type="ECO:0000256" key="3">
    <source>
        <dbReference type="ARBA" id="ARBA00048954"/>
    </source>
</evidence>
<feature type="region of interest" description="Disordered" evidence="6">
    <location>
        <begin position="612"/>
        <end position="728"/>
    </location>
</feature>
<evidence type="ECO:0000259" key="7">
    <source>
        <dbReference type="Pfam" id="PF01935"/>
    </source>
</evidence>
<feature type="compositionally biased region" description="Low complexity" evidence="6">
    <location>
        <begin position="448"/>
        <end position="501"/>
    </location>
</feature>
<evidence type="ECO:0000256" key="1">
    <source>
        <dbReference type="ARBA" id="ARBA00007816"/>
    </source>
</evidence>
<dbReference type="Pfam" id="PF01935">
    <property type="entry name" value="DUF87"/>
    <property type="match status" value="1"/>
</dbReference>
<evidence type="ECO:0000313" key="10">
    <source>
        <dbReference type="Proteomes" id="UP000428325"/>
    </source>
</evidence>
<dbReference type="GO" id="GO:0043139">
    <property type="term" value="F:5'-3' DNA helicase activity"/>
    <property type="evidence" value="ECO:0007669"/>
    <property type="project" value="UniProtKB-EC"/>
</dbReference>
<feature type="compositionally biased region" description="Acidic residues" evidence="6">
    <location>
        <begin position="718"/>
        <end position="728"/>
    </location>
</feature>
<dbReference type="PANTHER" id="PTHR42957">
    <property type="entry name" value="HELICASE MJ1565-RELATED"/>
    <property type="match status" value="1"/>
</dbReference>
<feature type="coiled-coil region" evidence="5">
    <location>
        <begin position="294"/>
        <end position="335"/>
    </location>
</feature>
<comment type="catalytic activity">
    <reaction evidence="4">
        <text>ATP + H2O = ADP + phosphate + H(+)</text>
        <dbReference type="Rhea" id="RHEA:13065"/>
        <dbReference type="ChEBI" id="CHEBI:15377"/>
        <dbReference type="ChEBI" id="CHEBI:15378"/>
        <dbReference type="ChEBI" id="CHEBI:30616"/>
        <dbReference type="ChEBI" id="CHEBI:43474"/>
        <dbReference type="ChEBI" id="CHEBI:456216"/>
        <dbReference type="EC" id="5.6.2.4"/>
    </reaction>
</comment>
<feature type="compositionally biased region" description="Acidic residues" evidence="6">
    <location>
        <begin position="427"/>
        <end position="441"/>
    </location>
</feature>
<evidence type="ECO:0000259" key="8">
    <source>
        <dbReference type="Pfam" id="PF26491"/>
    </source>
</evidence>
<dbReference type="SUPFAM" id="SSF52540">
    <property type="entry name" value="P-loop containing nucleoside triphosphate hydrolases"/>
    <property type="match status" value="1"/>
</dbReference>
<comment type="catalytic activity">
    <reaction evidence="3">
        <text>ATP + H2O = ADP + phosphate + H(+)</text>
        <dbReference type="Rhea" id="RHEA:13065"/>
        <dbReference type="ChEBI" id="CHEBI:15377"/>
        <dbReference type="ChEBI" id="CHEBI:15378"/>
        <dbReference type="ChEBI" id="CHEBI:30616"/>
        <dbReference type="ChEBI" id="CHEBI:43474"/>
        <dbReference type="ChEBI" id="CHEBI:456216"/>
        <dbReference type="EC" id="5.6.2.3"/>
    </reaction>
</comment>
<evidence type="ECO:0000313" key="9">
    <source>
        <dbReference type="EMBL" id="QGX94566.1"/>
    </source>
</evidence>
<gene>
    <name evidence="9" type="ORF">EI982_07065</name>
</gene>
<evidence type="ECO:0000256" key="5">
    <source>
        <dbReference type="SAM" id="Coils"/>
    </source>
</evidence>
<dbReference type="AlphaFoldDB" id="A0A6B9F2J4"/>
<dbReference type="OrthoDB" id="242625at2157"/>
<reference evidence="9 10" key="1">
    <citation type="submission" date="2018-12" db="EMBL/GenBank/DDBJ databases">
        <title>Complete genome sequence of Haloplanus rallus MBLA0036.</title>
        <authorList>
            <person name="Nam Y.-d."/>
            <person name="Kang J."/>
            <person name="Chung W.-H."/>
            <person name="Park Y.S."/>
        </authorList>
    </citation>
    <scope>NUCLEOTIDE SEQUENCE [LARGE SCALE GENOMIC DNA]</scope>
    <source>
        <strain evidence="9 10">MBLA0036</strain>
    </source>
</reference>
<dbReference type="RefSeq" id="WP_157688843.1">
    <property type="nucleotide sequence ID" value="NZ_CP034345.1"/>
</dbReference>
<dbReference type="PANTHER" id="PTHR42957:SF1">
    <property type="entry name" value="HELICASE MJ1565-RELATED"/>
    <property type="match status" value="1"/>
</dbReference>
<evidence type="ECO:0000256" key="4">
    <source>
        <dbReference type="ARBA" id="ARBA00048988"/>
    </source>
</evidence>
<dbReference type="GO" id="GO:0043138">
    <property type="term" value="F:3'-5' DNA helicase activity"/>
    <property type="evidence" value="ECO:0007669"/>
    <property type="project" value="UniProtKB-EC"/>
</dbReference>
<dbReference type="GeneID" id="43369281"/>
<dbReference type="InterPro" id="IPR002789">
    <property type="entry name" value="HerA_central"/>
</dbReference>
<feature type="compositionally biased region" description="Basic and acidic residues" evidence="6">
    <location>
        <begin position="622"/>
        <end position="638"/>
    </location>
</feature>
<dbReference type="Gene3D" id="3.40.50.300">
    <property type="entry name" value="P-loop containing nucleotide triphosphate hydrolases"/>
    <property type="match status" value="1"/>
</dbReference>
<dbReference type="InterPro" id="IPR027417">
    <property type="entry name" value="P-loop_NTPase"/>
</dbReference>
<proteinExistence type="inferred from homology"/>
<feature type="compositionally biased region" description="Acidic residues" evidence="6">
    <location>
        <begin position="693"/>
        <end position="710"/>
    </location>
</feature>
<evidence type="ECO:0000256" key="2">
    <source>
        <dbReference type="ARBA" id="ARBA00034617"/>
    </source>
</evidence>
<name>A0A6B9F2J4_9EURY</name>
<dbReference type="EMBL" id="CP034345">
    <property type="protein sequence ID" value="QGX94566.1"/>
    <property type="molecule type" value="Genomic_DNA"/>
</dbReference>
<feature type="compositionally biased region" description="Acidic residues" evidence="6">
    <location>
        <begin position="639"/>
        <end position="675"/>
    </location>
</feature>
<feature type="region of interest" description="Disordered" evidence="6">
    <location>
        <begin position="350"/>
        <end position="509"/>
    </location>
</feature>
<organism evidence="9 10">
    <name type="scientific">Haloplanus rallus</name>
    <dbReference type="NCBI Taxonomy" id="1816183"/>
    <lineage>
        <taxon>Archaea</taxon>
        <taxon>Methanobacteriati</taxon>
        <taxon>Methanobacteriota</taxon>
        <taxon>Stenosarchaea group</taxon>
        <taxon>Halobacteria</taxon>
        <taxon>Halobacteriales</taxon>
        <taxon>Haloferacaceae</taxon>
        <taxon>Haloplanus</taxon>
    </lineage>
</organism>
<evidence type="ECO:0000256" key="6">
    <source>
        <dbReference type="SAM" id="MobiDB-lite"/>
    </source>
</evidence>